<accession>A0A553QG17</accession>
<protein>
    <submittedName>
        <fullName evidence="2">Uncharacterized protein</fullName>
    </submittedName>
</protein>
<comment type="caution">
    <text evidence="2">The sequence shown here is derived from an EMBL/GenBank/DDBJ whole genome shotgun (WGS) entry which is preliminary data.</text>
</comment>
<dbReference type="Proteomes" id="UP000316079">
    <property type="component" value="Unassembled WGS sequence"/>
</dbReference>
<evidence type="ECO:0000256" key="1">
    <source>
        <dbReference type="SAM" id="MobiDB-lite"/>
    </source>
</evidence>
<feature type="compositionally biased region" description="Polar residues" evidence="1">
    <location>
        <begin position="23"/>
        <end position="38"/>
    </location>
</feature>
<organism evidence="2 3">
    <name type="scientific">Danionella cerebrum</name>
    <dbReference type="NCBI Taxonomy" id="2873325"/>
    <lineage>
        <taxon>Eukaryota</taxon>
        <taxon>Metazoa</taxon>
        <taxon>Chordata</taxon>
        <taxon>Craniata</taxon>
        <taxon>Vertebrata</taxon>
        <taxon>Euteleostomi</taxon>
        <taxon>Actinopterygii</taxon>
        <taxon>Neopterygii</taxon>
        <taxon>Teleostei</taxon>
        <taxon>Ostariophysi</taxon>
        <taxon>Cypriniformes</taxon>
        <taxon>Danionidae</taxon>
        <taxon>Danioninae</taxon>
        <taxon>Danionella</taxon>
    </lineage>
</organism>
<keyword evidence="3" id="KW-1185">Reference proteome</keyword>
<sequence>MKTLQTQQSPRKSHIHREAFSTAAPNQPGSPGYRSQCSMKGAPALNRSMVRRAGDAQGSDTGGCCPRRHGGSSKESPRTLTFDLEEERTRLRDGSSLFSVRPAAQIVPEHSTACNTELTKMEQGDSGSEPPLHPHCSPVTSLVRLWSRLLEIIISSLVSDDGDVGI</sequence>
<reference evidence="2 3" key="1">
    <citation type="journal article" date="2019" name="Sci. Data">
        <title>Hybrid genome assembly and annotation of Danionella translucida.</title>
        <authorList>
            <person name="Kadobianskyi M."/>
            <person name="Schulze L."/>
            <person name="Schuelke M."/>
            <person name="Judkewitz B."/>
        </authorList>
    </citation>
    <scope>NUCLEOTIDE SEQUENCE [LARGE SCALE GENOMIC DNA]</scope>
    <source>
        <strain evidence="2 3">Bolton</strain>
    </source>
</reference>
<proteinExistence type="predicted"/>
<dbReference type="AlphaFoldDB" id="A0A553QG17"/>
<feature type="compositionally biased region" description="Polar residues" evidence="1">
    <location>
        <begin position="1"/>
        <end position="10"/>
    </location>
</feature>
<feature type="region of interest" description="Disordered" evidence="1">
    <location>
        <begin position="1"/>
        <end position="81"/>
    </location>
</feature>
<evidence type="ECO:0000313" key="3">
    <source>
        <dbReference type="Proteomes" id="UP000316079"/>
    </source>
</evidence>
<evidence type="ECO:0000313" key="2">
    <source>
        <dbReference type="EMBL" id="TRY88881.1"/>
    </source>
</evidence>
<name>A0A553QG17_9TELE</name>
<gene>
    <name evidence="2" type="ORF">DNTS_016955</name>
</gene>
<dbReference type="EMBL" id="SRMA01026018">
    <property type="protein sequence ID" value="TRY88881.1"/>
    <property type="molecule type" value="Genomic_DNA"/>
</dbReference>